<dbReference type="GO" id="GO:0005262">
    <property type="term" value="F:calcium channel activity"/>
    <property type="evidence" value="ECO:0007669"/>
    <property type="project" value="TreeGrafter"/>
</dbReference>
<dbReference type="InterPro" id="IPR044880">
    <property type="entry name" value="NCX_ion-bd_dom_sf"/>
</dbReference>
<dbReference type="GO" id="GO:0005886">
    <property type="term" value="C:plasma membrane"/>
    <property type="evidence" value="ECO:0007669"/>
    <property type="project" value="TreeGrafter"/>
</dbReference>
<feature type="transmembrane region" description="Helical" evidence="5">
    <location>
        <begin position="244"/>
        <end position="264"/>
    </location>
</feature>
<gene>
    <name evidence="7" type="ORF">DFQ59_10331</name>
</gene>
<keyword evidence="8" id="KW-1185">Reference proteome</keyword>
<dbReference type="AlphaFoldDB" id="A0A369CES0"/>
<feature type="domain" description="Sodium/calcium exchanger membrane region" evidence="6">
    <location>
        <begin position="3"/>
        <end position="143"/>
    </location>
</feature>
<feature type="transmembrane region" description="Helical" evidence="5">
    <location>
        <begin position="270"/>
        <end position="291"/>
    </location>
</feature>
<dbReference type="OrthoDB" id="9794225at2"/>
<feature type="transmembrane region" description="Helical" evidence="5">
    <location>
        <begin position="298"/>
        <end position="316"/>
    </location>
</feature>
<keyword evidence="2 5" id="KW-0812">Transmembrane</keyword>
<proteinExistence type="predicted"/>
<dbReference type="NCBIfam" id="TIGR00367">
    <property type="entry name" value="calcium/sodium antiporter"/>
    <property type="match status" value="1"/>
</dbReference>
<sequence length="317" mass="32287">MTAWLLTAAGLVLLFAGGEMLVRGAAGLARRLGVPPLLIGLTVVGFGTSAPELLVSLEAALRAQPDLAMGNVVGSNIANILLILGVSALVHPILVPATGIRRDALAVLAATLLLPALALTGTIAAWQGGAMVALLAGYIAWSYRADIRARNGGAELHLHEADELGTAPLPAWRSLLHLALGLAGVLLGARLLVSGAVDLARAMGVSEAVIGLTLVAVGTSLPELATSVMAALRGHNDVALGNVLGSNLFNILGILGVTAAVVPLPFNPRLLALDLWVMLAATLAMLALFLGGRGLSRIGGVVFLLLYAGYTGWLFAA</sequence>
<comment type="subcellular location">
    <subcellularLocation>
        <location evidence="1">Membrane</location>
        <topology evidence="1">Multi-pass membrane protein</topology>
    </subcellularLocation>
</comment>
<evidence type="ECO:0000256" key="5">
    <source>
        <dbReference type="SAM" id="Phobius"/>
    </source>
</evidence>
<dbReference type="PANTHER" id="PTHR10846:SF8">
    <property type="entry name" value="INNER MEMBRANE PROTEIN YRBG"/>
    <property type="match status" value="1"/>
</dbReference>
<dbReference type="Pfam" id="PF01699">
    <property type="entry name" value="Na_Ca_ex"/>
    <property type="match status" value="2"/>
</dbReference>
<comment type="caution">
    <text evidence="7">The sequence shown here is derived from an EMBL/GenBank/DDBJ whole genome shotgun (WGS) entry which is preliminary data.</text>
</comment>
<feature type="transmembrane region" description="Helical" evidence="5">
    <location>
        <begin position="175"/>
        <end position="197"/>
    </location>
</feature>
<dbReference type="GO" id="GO:0008273">
    <property type="term" value="F:calcium, potassium:sodium antiporter activity"/>
    <property type="evidence" value="ECO:0007669"/>
    <property type="project" value="TreeGrafter"/>
</dbReference>
<dbReference type="Gene3D" id="1.20.1420.30">
    <property type="entry name" value="NCX, central ion-binding region"/>
    <property type="match status" value="2"/>
</dbReference>
<dbReference type="Proteomes" id="UP000252707">
    <property type="component" value="Unassembled WGS sequence"/>
</dbReference>
<protein>
    <submittedName>
        <fullName evidence="7">Cation:H+ antiporter</fullName>
    </submittedName>
</protein>
<dbReference type="GO" id="GO:0006874">
    <property type="term" value="P:intracellular calcium ion homeostasis"/>
    <property type="evidence" value="ECO:0007669"/>
    <property type="project" value="TreeGrafter"/>
</dbReference>
<dbReference type="EMBL" id="QPJY01000003">
    <property type="protein sequence ID" value="RCX31067.1"/>
    <property type="molecule type" value="Genomic_DNA"/>
</dbReference>
<evidence type="ECO:0000256" key="1">
    <source>
        <dbReference type="ARBA" id="ARBA00004141"/>
    </source>
</evidence>
<evidence type="ECO:0000256" key="3">
    <source>
        <dbReference type="ARBA" id="ARBA00022989"/>
    </source>
</evidence>
<evidence type="ECO:0000313" key="8">
    <source>
        <dbReference type="Proteomes" id="UP000252707"/>
    </source>
</evidence>
<feature type="domain" description="Sodium/calcium exchanger membrane region" evidence="6">
    <location>
        <begin position="175"/>
        <end position="315"/>
    </location>
</feature>
<reference evidence="7 8" key="1">
    <citation type="submission" date="2018-07" db="EMBL/GenBank/DDBJ databases">
        <title>Genomic Encyclopedia of Type Strains, Phase IV (KMG-IV): sequencing the most valuable type-strain genomes for metagenomic binning, comparative biology and taxonomic classification.</title>
        <authorList>
            <person name="Goeker M."/>
        </authorList>
    </citation>
    <scope>NUCLEOTIDE SEQUENCE [LARGE SCALE GENOMIC DNA]</scope>
    <source>
        <strain evidence="7 8">DSM 26407</strain>
    </source>
</reference>
<evidence type="ECO:0000256" key="4">
    <source>
        <dbReference type="ARBA" id="ARBA00023136"/>
    </source>
</evidence>
<evidence type="ECO:0000313" key="7">
    <source>
        <dbReference type="EMBL" id="RCX31067.1"/>
    </source>
</evidence>
<dbReference type="InterPro" id="IPR004481">
    <property type="entry name" value="K/Na/Ca-exchanger"/>
</dbReference>
<feature type="transmembrane region" description="Helical" evidence="5">
    <location>
        <begin position="67"/>
        <end position="94"/>
    </location>
</feature>
<feature type="transmembrane region" description="Helical" evidence="5">
    <location>
        <begin position="114"/>
        <end position="141"/>
    </location>
</feature>
<feature type="transmembrane region" description="Helical" evidence="5">
    <location>
        <begin position="34"/>
        <end position="55"/>
    </location>
</feature>
<keyword evidence="4 5" id="KW-0472">Membrane</keyword>
<dbReference type="PANTHER" id="PTHR10846">
    <property type="entry name" value="SODIUM/POTASSIUM/CALCIUM EXCHANGER"/>
    <property type="match status" value="1"/>
</dbReference>
<dbReference type="RefSeq" id="WP_114279264.1">
    <property type="nucleotide sequence ID" value="NZ_QPJY01000003.1"/>
</dbReference>
<evidence type="ECO:0000256" key="2">
    <source>
        <dbReference type="ARBA" id="ARBA00022692"/>
    </source>
</evidence>
<evidence type="ECO:0000259" key="6">
    <source>
        <dbReference type="Pfam" id="PF01699"/>
    </source>
</evidence>
<name>A0A369CES0_9GAMM</name>
<keyword evidence="3 5" id="KW-1133">Transmembrane helix</keyword>
<accession>A0A369CES0</accession>
<organism evidence="7 8">
    <name type="scientific">Thioalbus denitrificans</name>
    <dbReference type="NCBI Taxonomy" id="547122"/>
    <lineage>
        <taxon>Bacteria</taxon>
        <taxon>Pseudomonadati</taxon>
        <taxon>Pseudomonadota</taxon>
        <taxon>Gammaproteobacteria</taxon>
        <taxon>Chromatiales</taxon>
        <taxon>Ectothiorhodospiraceae</taxon>
        <taxon>Thioalbus</taxon>
    </lineage>
</organism>
<dbReference type="InterPro" id="IPR004837">
    <property type="entry name" value="NaCa_Exmemb"/>
</dbReference>